<keyword evidence="3 13" id="KW-0812">Transmembrane</keyword>
<accession>A0ABN8ME42</accession>
<keyword evidence="11" id="KW-0325">Glycoprotein</keyword>
<dbReference type="PANTHER" id="PTHR23220">
    <property type="entry name" value="INTEGRIN ALPHA"/>
    <property type="match status" value="1"/>
</dbReference>
<dbReference type="SUPFAM" id="SSF69318">
    <property type="entry name" value="Integrin alpha N-terminal domain"/>
    <property type="match status" value="1"/>
</dbReference>
<gene>
    <name evidence="17" type="ORF">PEVE_00028606</name>
</gene>
<feature type="repeat" description="FG-GAP" evidence="12">
    <location>
        <begin position="290"/>
        <end position="350"/>
    </location>
</feature>
<feature type="repeat" description="FG-GAP" evidence="12">
    <location>
        <begin position="352"/>
        <end position="409"/>
    </location>
</feature>
<dbReference type="InterPro" id="IPR013649">
    <property type="entry name" value="Integrin_alpha_Ig-like_1"/>
</dbReference>
<keyword evidence="5" id="KW-0677">Repeat</keyword>
<keyword evidence="6 13" id="KW-0130">Cell adhesion</keyword>
<dbReference type="EMBL" id="CALNXI010000398">
    <property type="protein sequence ID" value="CAH3026300.1"/>
    <property type="molecule type" value="Genomic_DNA"/>
</dbReference>
<dbReference type="Gene3D" id="2.60.40.1460">
    <property type="entry name" value="Integrin domains. Chain A, domain 2"/>
    <property type="match status" value="1"/>
</dbReference>
<reference evidence="17 18" key="1">
    <citation type="submission" date="2022-05" db="EMBL/GenBank/DDBJ databases">
        <authorList>
            <consortium name="Genoscope - CEA"/>
            <person name="William W."/>
        </authorList>
    </citation>
    <scope>NUCLEOTIDE SEQUENCE [LARGE SCALE GENOMIC DNA]</scope>
</reference>
<feature type="domain" description="Integrin alpha first immunoglubulin-like" evidence="14">
    <location>
        <begin position="460"/>
        <end position="619"/>
    </location>
</feature>
<evidence type="ECO:0000313" key="17">
    <source>
        <dbReference type="EMBL" id="CAH3026300.1"/>
    </source>
</evidence>
<dbReference type="InterPro" id="IPR028994">
    <property type="entry name" value="Integrin_alpha_N"/>
</dbReference>
<keyword evidence="9 13" id="KW-0472">Membrane</keyword>
<feature type="domain" description="Integrin alpha second immunoglobulin-like" evidence="15">
    <location>
        <begin position="621"/>
        <end position="765"/>
    </location>
</feature>
<evidence type="ECO:0000256" key="7">
    <source>
        <dbReference type="ARBA" id="ARBA00022989"/>
    </source>
</evidence>
<feature type="domain" description="Integrin alpha third immunoglobulin-like" evidence="16">
    <location>
        <begin position="771"/>
        <end position="967"/>
    </location>
</feature>
<evidence type="ECO:0000256" key="3">
    <source>
        <dbReference type="ARBA" id="ARBA00022692"/>
    </source>
</evidence>
<dbReference type="SMART" id="SM00191">
    <property type="entry name" value="Int_alpha"/>
    <property type="match status" value="4"/>
</dbReference>
<dbReference type="InterPro" id="IPR048286">
    <property type="entry name" value="Integrin_alpha_Ig-like_3"/>
</dbReference>
<proteinExistence type="inferred from homology"/>
<keyword evidence="8 13" id="KW-0401">Integrin</keyword>
<organism evidence="17 18">
    <name type="scientific">Porites evermanni</name>
    <dbReference type="NCBI Taxonomy" id="104178"/>
    <lineage>
        <taxon>Eukaryota</taxon>
        <taxon>Metazoa</taxon>
        <taxon>Cnidaria</taxon>
        <taxon>Anthozoa</taxon>
        <taxon>Hexacorallia</taxon>
        <taxon>Scleractinia</taxon>
        <taxon>Fungiina</taxon>
        <taxon>Poritidae</taxon>
        <taxon>Porites</taxon>
    </lineage>
</organism>
<name>A0ABN8ME42_9CNID</name>
<evidence type="ECO:0000256" key="13">
    <source>
        <dbReference type="RuleBase" id="RU003762"/>
    </source>
</evidence>
<evidence type="ECO:0000256" key="10">
    <source>
        <dbReference type="ARBA" id="ARBA00023170"/>
    </source>
</evidence>
<feature type="repeat" description="FG-GAP" evidence="12">
    <location>
        <begin position="28"/>
        <end position="86"/>
    </location>
</feature>
<evidence type="ECO:0000256" key="1">
    <source>
        <dbReference type="ARBA" id="ARBA00004479"/>
    </source>
</evidence>
<dbReference type="Proteomes" id="UP001159427">
    <property type="component" value="Unassembled WGS sequence"/>
</dbReference>
<evidence type="ECO:0000256" key="8">
    <source>
        <dbReference type="ARBA" id="ARBA00023037"/>
    </source>
</evidence>
<dbReference type="Gene3D" id="1.20.5.930">
    <property type="entry name" value="Bicelle-embedded integrin alpha(iib) transmembrane segment"/>
    <property type="match status" value="1"/>
</dbReference>
<comment type="caution">
    <text evidence="17">The sequence shown here is derived from an EMBL/GenBank/DDBJ whole genome shotgun (WGS) entry which is preliminary data.</text>
</comment>
<evidence type="ECO:0000256" key="4">
    <source>
        <dbReference type="ARBA" id="ARBA00022729"/>
    </source>
</evidence>
<dbReference type="PRINTS" id="PR01185">
    <property type="entry name" value="INTEGRINA"/>
</dbReference>
<keyword evidence="10 13" id="KW-0675">Receptor</keyword>
<feature type="transmembrane region" description="Helical" evidence="13">
    <location>
        <begin position="979"/>
        <end position="1001"/>
    </location>
</feature>
<dbReference type="Pfam" id="PF01839">
    <property type="entry name" value="FG-GAP"/>
    <property type="match status" value="2"/>
</dbReference>
<protein>
    <recommendedName>
        <fullName evidence="19">Integrin alpha-2 domain-containing protein</fullName>
    </recommendedName>
</protein>
<dbReference type="InterPro" id="IPR018184">
    <property type="entry name" value="Integrin_alpha_C_CS"/>
</dbReference>
<evidence type="ECO:0000259" key="16">
    <source>
        <dbReference type="Pfam" id="PF20806"/>
    </source>
</evidence>
<dbReference type="Pfam" id="PF20806">
    <property type="entry name" value="Integrin_A_Ig_3"/>
    <property type="match status" value="1"/>
</dbReference>
<evidence type="ECO:0000259" key="15">
    <source>
        <dbReference type="Pfam" id="PF20805"/>
    </source>
</evidence>
<dbReference type="InterPro" id="IPR013519">
    <property type="entry name" value="Int_alpha_beta-p"/>
</dbReference>
<dbReference type="Gene3D" id="2.60.40.1530">
    <property type="entry name" value="ntegrin, alpha v. Chain A, domain 4"/>
    <property type="match status" value="1"/>
</dbReference>
<evidence type="ECO:0000256" key="6">
    <source>
        <dbReference type="ARBA" id="ARBA00022889"/>
    </source>
</evidence>
<evidence type="ECO:0000256" key="2">
    <source>
        <dbReference type="ARBA" id="ARBA00008054"/>
    </source>
</evidence>
<feature type="repeat" description="FG-GAP" evidence="12">
    <location>
        <begin position="413"/>
        <end position="475"/>
    </location>
</feature>
<dbReference type="InterPro" id="IPR032695">
    <property type="entry name" value="Integrin_dom_sf"/>
</dbReference>
<keyword evidence="18" id="KW-1185">Reference proteome</keyword>
<dbReference type="InterPro" id="IPR000413">
    <property type="entry name" value="Integrin_alpha"/>
</dbReference>
<dbReference type="Gene3D" id="2.60.40.1510">
    <property type="entry name" value="ntegrin, alpha v. Chain A, domain 3"/>
    <property type="match status" value="1"/>
</dbReference>
<dbReference type="Gene3D" id="2.130.10.130">
    <property type="entry name" value="Integrin alpha, N-terminal"/>
    <property type="match status" value="1"/>
</dbReference>
<evidence type="ECO:0000259" key="14">
    <source>
        <dbReference type="Pfam" id="PF08441"/>
    </source>
</evidence>
<dbReference type="InterPro" id="IPR048285">
    <property type="entry name" value="Integrin_alpha_Ig-like_2"/>
</dbReference>
<sequence>MEFDLLFRIVACCFLQSLVIYGFNIDIKKPVIFSGPQKSEYFGYSVALHSDGSFYWVIVGAPRSNVTARTGGANLVRYGAAFRCQYPGNNPCDEIEIDNKRKYEIRIGNTYYKREEKEGMWLGAVVTSTGKDGKAMACAPRYALRTTSSQSINRYSPLGQCHELENDLYRASPTEILSPCSSEEKSNKNFGYCQAGFSAEYTTRNGQEFLIGAVGAKSFKGKPLVHSLNGCFRRLIYPKTEDDTKNFLLDYNDRYNLFENHDKNFVSGPVLNRVIKSKVLQVSNPQWLIGRIPPPPGLQYIGTYYGSAVLAVDLNNDRYTDILVGAPYYTTVKDEGRVFIYLNNRQGVLDLQDSFLEGDRKVSALFGQFIAAVGDLNIDGYQDVAIGAPQEEGCGAVYIYHGSANGIELKYRQKILGSDVDPGLKMFGISISGGLDVDGNFYNDIAVGAYASEKAVILRSRNIVWVNASITLSEKQISLESNDSMCDLGGAKYKCVNITIGFKFDDVVDLTNTPNLPIQYKVDLDKEKGESVLRRLFFWDAAKQERMTVLESNYTIPARKTWSKLQPQTVYILDKDEVGDVNSPLTFDLSVSLPSCSDLCPVLDDYLPSTFREEIRFIKKCKNKVACVPDLSLVAGLYWSPKTGETINLEKLRIGVVKDFTVEMTVSNEAEDYAYTSVIKLKHPESLNYIGPDQGVECDRSIPDNGTVTVTCDVGNPLQGKAQKKFGIKFSPGEVRENFVIEIEAKSQDVDANAKDNTKKLPVEVKFETDLEVTGSSKQDRVVYSGPVRSKEEVTKNVQSIGPEVVHTVLVKNNGPSVVDSSVVNIAYPDLYSSSNTDSYLLYLLQIEVQGAGVCDAKVNLLDIKTNDTNQVEDEVKSRRRRDAEELLDCRKASCKQFKCHLGMLKMDDKVEIKMTFRLWQNTLLKELDPPRAVVLQTSASLEITQDKITQTDLKNDKATIKTTANPAQTEAQEKKTPWWVIFLSVLGGVILLAGAIAILYKFGFFKRKQIKDISGPDTTEMANVQ</sequence>
<evidence type="ECO:0000256" key="11">
    <source>
        <dbReference type="ARBA" id="ARBA00023180"/>
    </source>
</evidence>
<evidence type="ECO:0000256" key="9">
    <source>
        <dbReference type="ARBA" id="ARBA00023136"/>
    </source>
</evidence>
<dbReference type="Pfam" id="PF20805">
    <property type="entry name" value="Integrin_A_Ig_2"/>
    <property type="match status" value="1"/>
</dbReference>
<keyword evidence="7 13" id="KW-1133">Transmembrane helix</keyword>
<comment type="subcellular location">
    <subcellularLocation>
        <location evidence="1 13">Membrane</location>
        <topology evidence="1 13">Single-pass type I membrane protein</topology>
    </subcellularLocation>
</comment>
<dbReference type="PROSITE" id="PS00242">
    <property type="entry name" value="INTEGRIN_ALPHA"/>
    <property type="match status" value="1"/>
</dbReference>
<evidence type="ECO:0000256" key="12">
    <source>
        <dbReference type="PROSITE-ProRule" id="PRU00803"/>
    </source>
</evidence>
<dbReference type="InterPro" id="IPR013517">
    <property type="entry name" value="FG-GAP"/>
</dbReference>
<dbReference type="PANTHER" id="PTHR23220:SF122">
    <property type="entry name" value="INTEGRIN ALPHA-PS1"/>
    <property type="match status" value="1"/>
</dbReference>
<dbReference type="Pfam" id="PF08441">
    <property type="entry name" value="Integrin_A_Ig_1"/>
    <property type="match status" value="1"/>
</dbReference>
<evidence type="ECO:0000256" key="5">
    <source>
        <dbReference type="ARBA" id="ARBA00022737"/>
    </source>
</evidence>
<dbReference type="SUPFAM" id="SSF69179">
    <property type="entry name" value="Integrin domains"/>
    <property type="match status" value="3"/>
</dbReference>
<comment type="similarity">
    <text evidence="2 13">Belongs to the integrin alpha chain family.</text>
</comment>
<evidence type="ECO:0008006" key="19">
    <source>
        <dbReference type="Google" id="ProtNLM"/>
    </source>
</evidence>
<evidence type="ECO:0000313" key="18">
    <source>
        <dbReference type="Proteomes" id="UP001159427"/>
    </source>
</evidence>
<keyword evidence="4" id="KW-0732">Signal</keyword>
<dbReference type="PROSITE" id="PS51470">
    <property type="entry name" value="FG_GAP"/>
    <property type="match status" value="4"/>
</dbReference>